<reference evidence="2 3" key="1">
    <citation type="submission" date="2012-11" db="EMBL/GenBank/DDBJ databases">
        <title>Whole genome sequence of Gluconacetobacter europaeus NBRC3261.</title>
        <authorList>
            <person name="Azuma Y."/>
            <person name="Higashiura N."/>
            <person name="Hirakawa H."/>
            <person name="Matsushita K."/>
        </authorList>
    </citation>
    <scope>NUCLEOTIDE SEQUENCE [LARGE SCALE GENOMIC DNA]</scope>
    <source>
        <strain evidence="2 3">NBRC 3261</strain>
    </source>
</reference>
<feature type="transmembrane region" description="Helical" evidence="1">
    <location>
        <begin position="110"/>
        <end position="132"/>
    </location>
</feature>
<feature type="transmembrane region" description="Helical" evidence="1">
    <location>
        <begin position="29"/>
        <end position="45"/>
    </location>
</feature>
<gene>
    <name evidence="2" type="ORF">Geu3261_0037_136</name>
</gene>
<dbReference type="Proteomes" id="UP000032675">
    <property type="component" value="Unassembled WGS sequence"/>
</dbReference>
<proteinExistence type="predicted"/>
<accession>A0A0D6PYR4</accession>
<sequence>MDSPFSNQPQDRTLPPATNAAGGVNMPRIVRLAVWSVFYFLFYLVQQVSELVAPLVLILGIGWSALPHIIGIVNGAVGSDPQTRDMIAHVTHSIPDHLEVGSHLLTPSSLVFDGLLLMAAAALCATLSTIAARTM</sequence>
<evidence type="ECO:0000313" key="3">
    <source>
        <dbReference type="Proteomes" id="UP000032675"/>
    </source>
</evidence>
<comment type="caution">
    <text evidence="2">The sequence shown here is derived from an EMBL/GenBank/DDBJ whole genome shotgun (WGS) entry which is preliminary data.</text>
</comment>
<evidence type="ECO:0000313" key="2">
    <source>
        <dbReference type="EMBL" id="GAN95890.1"/>
    </source>
</evidence>
<dbReference type="RefSeq" id="WP_010506544.1">
    <property type="nucleotide sequence ID" value="NZ_BANI01000037.1"/>
</dbReference>
<protein>
    <submittedName>
        <fullName evidence="2">Uncharacterized protein</fullName>
    </submittedName>
</protein>
<feature type="transmembrane region" description="Helical" evidence="1">
    <location>
        <begin position="52"/>
        <end position="77"/>
    </location>
</feature>
<name>A0A0D6PYR4_KOMEU</name>
<dbReference type="EMBL" id="BANI01000037">
    <property type="protein sequence ID" value="GAN95890.1"/>
    <property type="molecule type" value="Genomic_DNA"/>
</dbReference>
<keyword evidence="1" id="KW-0472">Membrane</keyword>
<dbReference type="AlphaFoldDB" id="A0A0D6PYR4"/>
<organism evidence="2 3">
    <name type="scientific">Komagataeibacter europaeus NBRC 3261</name>
    <dbReference type="NCBI Taxonomy" id="1234669"/>
    <lineage>
        <taxon>Bacteria</taxon>
        <taxon>Pseudomonadati</taxon>
        <taxon>Pseudomonadota</taxon>
        <taxon>Alphaproteobacteria</taxon>
        <taxon>Acetobacterales</taxon>
        <taxon>Acetobacteraceae</taxon>
        <taxon>Komagataeibacter</taxon>
    </lineage>
</organism>
<keyword evidence="1" id="KW-1133">Transmembrane helix</keyword>
<keyword evidence="1" id="KW-0812">Transmembrane</keyword>
<evidence type="ECO:0000256" key="1">
    <source>
        <dbReference type="SAM" id="Phobius"/>
    </source>
</evidence>